<dbReference type="Proteomes" id="UP001253439">
    <property type="component" value="Unassembled WGS sequence"/>
</dbReference>
<dbReference type="AlphaFoldDB" id="A0AAE4JHY8"/>
<organism evidence="2 3">
    <name type="scientific">Haloarcula terrestris</name>
    <dbReference type="NCBI Taxonomy" id="2950533"/>
    <lineage>
        <taxon>Archaea</taxon>
        <taxon>Methanobacteriati</taxon>
        <taxon>Methanobacteriota</taxon>
        <taxon>Stenosarchaea group</taxon>
        <taxon>Halobacteria</taxon>
        <taxon>Halobacteriales</taxon>
        <taxon>Haloarculaceae</taxon>
        <taxon>Haloarcula</taxon>
    </lineage>
</organism>
<feature type="region of interest" description="Disordered" evidence="1">
    <location>
        <begin position="1"/>
        <end position="26"/>
    </location>
</feature>
<comment type="caution">
    <text evidence="2">The sequence shown here is derived from an EMBL/GenBank/DDBJ whole genome shotgun (WGS) entry which is preliminary data.</text>
</comment>
<sequence>MSQTDSGSRGHSAPDDEPQDSRETDTVECQAIAVSTSQRCERDALAGVAYCPLHLDRVDEDFTG</sequence>
<accession>A0AAE4JHY8</accession>
<protein>
    <submittedName>
        <fullName evidence="2">Uncharacterized protein</fullName>
    </submittedName>
</protein>
<evidence type="ECO:0000256" key="1">
    <source>
        <dbReference type="SAM" id="MobiDB-lite"/>
    </source>
</evidence>
<evidence type="ECO:0000313" key="3">
    <source>
        <dbReference type="Proteomes" id="UP001253439"/>
    </source>
</evidence>
<gene>
    <name evidence="2" type="ORF">NDI54_05935</name>
</gene>
<dbReference type="EMBL" id="JAMQOM010000002">
    <property type="protein sequence ID" value="MDS0220894.1"/>
    <property type="molecule type" value="Genomic_DNA"/>
</dbReference>
<dbReference type="RefSeq" id="WP_310895561.1">
    <property type="nucleotide sequence ID" value="NZ_JAMQOM010000002.1"/>
</dbReference>
<name>A0AAE4JHY8_9EURY</name>
<proteinExistence type="predicted"/>
<evidence type="ECO:0000313" key="2">
    <source>
        <dbReference type="EMBL" id="MDS0220894.1"/>
    </source>
</evidence>
<keyword evidence="3" id="KW-1185">Reference proteome</keyword>
<reference evidence="2 3" key="1">
    <citation type="submission" date="2022-06" db="EMBL/GenBank/DDBJ databases">
        <title>Haloarcula sp. a new haloarchaeum isolate from saline soil.</title>
        <authorList>
            <person name="Strakova D."/>
            <person name="Galisteo C."/>
            <person name="Sanchez-Porro C."/>
            <person name="Ventosa A."/>
        </authorList>
    </citation>
    <scope>NUCLEOTIDE SEQUENCE [LARGE SCALE GENOMIC DNA]</scope>
    <source>
        <strain evidence="2 3">S1AR25-5A</strain>
    </source>
</reference>